<comment type="caution">
    <text evidence="12">The sequence shown here is derived from an EMBL/GenBank/DDBJ whole genome shotgun (WGS) entry which is preliminary data.</text>
</comment>
<dbReference type="EMBL" id="JABBPG010000003">
    <property type="protein sequence ID" value="NOU50640.1"/>
    <property type="molecule type" value="Genomic_DNA"/>
</dbReference>
<dbReference type="GO" id="GO:0005886">
    <property type="term" value="C:plasma membrane"/>
    <property type="evidence" value="ECO:0007669"/>
    <property type="project" value="UniProtKB-SubCell"/>
</dbReference>
<sequence length="174" mass="19187">MAINKKSLGLTLLETLITLALMGTLLSLALSSYGEIISEHRPEFALKQLKRALALAKTQAASTGSKSTICHLDNNRCVANAWHKEITVFIDRGDLRVLDKDDVRLYELPAIPKQDSLAYPRPAIIFNYDASIRGFTNGTFVYCLPSQSEESTGLEMSVSNAGRARIRDTDKCPL</sequence>
<protein>
    <recommendedName>
        <fullName evidence="2">Type II secretion system protein H</fullName>
    </recommendedName>
    <alternativeName>
        <fullName evidence="10">General secretion pathway protein H</fullName>
    </alternativeName>
</protein>
<organism evidence="12 13">
    <name type="scientific">Pseudoalteromonas caenipelagi</name>
    <dbReference type="NCBI Taxonomy" id="2726988"/>
    <lineage>
        <taxon>Bacteria</taxon>
        <taxon>Pseudomonadati</taxon>
        <taxon>Pseudomonadota</taxon>
        <taxon>Gammaproteobacteria</taxon>
        <taxon>Alteromonadales</taxon>
        <taxon>Pseudoalteromonadaceae</taxon>
        <taxon>Pseudoalteromonas</taxon>
    </lineage>
</organism>
<evidence type="ECO:0000256" key="10">
    <source>
        <dbReference type="ARBA" id="ARBA00030775"/>
    </source>
</evidence>
<evidence type="ECO:0000313" key="13">
    <source>
        <dbReference type="Proteomes" id="UP000586305"/>
    </source>
</evidence>
<dbReference type="RefSeq" id="WP_171625724.1">
    <property type="nucleotide sequence ID" value="NZ_JABBPG010000003.1"/>
</dbReference>
<keyword evidence="5" id="KW-0997">Cell inner membrane</keyword>
<evidence type="ECO:0000259" key="11">
    <source>
        <dbReference type="Pfam" id="PF12019"/>
    </source>
</evidence>
<dbReference type="Gene3D" id="3.55.40.10">
    <property type="entry name" value="minor pseudopilin epsh domain"/>
    <property type="match status" value="1"/>
</dbReference>
<evidence type="ECO:0000256" key="3">
    <source>
        <dbReference type="ARBA" id="ARBA00022475"/>
    </source>
</evidence>
<accession>A0A849VCX2</accession>
<gene>
    <name evidence="12" type="ORF">HG263_08800</name>
</gene>
<evidence type="ECO:0000313" key="12">
    <source>
        <dbReference type="EMBL" id="NOU50640.1"/>
    </source>
</evidence>
<evidence type="ECO:0000256" key="5">
    <source>
        <dbReference type="ARBA" id="ARBA00022519"/>
    </source>
</evidence>
<evidence type="ECO:0000256" key="8">
    <source>
        <dbReference type="ARBA" id="ARBA00023136"/>
    </source>
</evidence>
<dbReference type="Pfam" id="PF12019">
    <property type="entry name" value="GspH"/>
    <property type="match status" value="1"/>
</dbReference>
<dbReference type="GO" id="GO:0015628">
    <property type="term" value="P:protein secretion by the type II secretion system"/>
    <property type="evidence" value="ECO:0007669"/>
    <property type="project" value="InterPro"/>
</dbReference>
<evidence type="ECO:0000256" key="9">
    <source>
        <dbReference type="ARBA" id="ARBA00025772"/>
    </source>
</evidence>
<name>A0A849VCX2_9GAMM</name>
<comment type="subcellular location">
    <subcellularLocation>
        <location evidence="1">Cell inner membrane</location>
        <topology evidence="1">Single-pass membrane protein</topology>
    </subcellularLocation>
</comment>
<keyword evidence="6" id="KW-0812">Transmembrane</keyword>
<keyword evidence="8" id="KW-0472">Membrane</keyword>
<comment type="similarity">
    <text evidence="9">Belongs to the GSP H family.</text>
</comment>
<evidence type="ECO:0000256" key="4">
    <source>
        <dbReference type="ARBA" id="ARBA00022481"/>
    </source>
</evidence>
<keyword evidence="7" id="KW-1133">Transmembrane helix</keyword>
<keyword evidence="13" id="KW-1185">Reference proteome</keyword>
<dbReference type="Proteomes" id="UP000586305">
    <property type="component" value="Unassembled WGS sequence"/>
</dbReference>
<reference evidence="12 13" key="1">
    <citation type="submission" date="2020-04" db="EMBL/GenBank/DDBJ databases">
        <title>Pseudoalteromonas caenipelagi sp. nov., isolated from a tidal flat.</title>
        <authorList>
            <person name="Park S."/>
            <person name="Yoon J.-H."/>
        </authorList>
    </citation>
    <scope>NUCLEOTIDE SEQUENCE [LARGE SCALE GENOMIC DNA]</scope>
    <source>
        <strain evidence="12 13">JBTF-M23</strain>
    </source>
</reference>
<dbReference type="InterPro" id="IPR022346">
    <property type="entry name" value="T2SS_GspH"/>
</dbReference>
<dbReference type="SUPFAM" id="SSF54523">
    <property type="entry name" value="Pili subunits"/>
    <property type="match status" value="1"/>
</dbReference>
<evidence type="ECO:0000256" key="6">
    <source>
        <dbReference type="ARBA" id="ARBA00022692"/>
    </source>
</evidence>
<dbReference type="AlphaFoldDB" id="A0A849VCX2"/>
<evidence type="ECO:0000256" key="1">
    <source>
        <dbReference type="ARBA" id="ARBA00004377"/>
    </source>
</evidence>
<dbReference type="GO" id="GO:0015627">
    <property type="term" value="C:type II protein secretion system complex"/>
    <property type="evidence" value="ECO:0007669"/>
    <property type="project" value="InterPro"/>
</dbReference>
<keyword evidence="4" id="KW-0488">Methylation</keyword>
<dbReference type="InterPro" id="IPR045584">
    <property type="entry name" value="Pilin-like"/>
</dbReference>
<feature type="domain" description="General secretion pathway GspH" evidence="11">
    <location>
        <begin position="47"/>
        <end position="162"/>
    </location>
</feature>
<proteinExistence type="inferred from homology"/>
<evidence type="ECO:0000256" key="2">
    <source>
        <dbReference type="ARBA" id="ARBA00021549"/>
    </source>
</evidence>
<keyword evidence="3" id="KW-1003">Cell membrane</keyword>
<evidence type="ECO:0000256" key="7">
    <source>
        <dbReference type="ARBA" id="ARBA00022989"/>
    </source>
</evidence>